<accession>A0A2W4UQQ3</accession>
<dbReference type="InterPro" id="IPR009057">
    <property type="entry name" value="Homeodomain-like_sf"/>
</dbReference>
<comment type="caution">
    <text evidence="5">The sequence shown here is derived from an EMBL/GenBank/DDBJ whole genome shotgun (WGS) entry which is preliminary data.</text>
</comment>
<keyword evidence="1" id="KW-0805">Transcription regulation</keyword>
<dbReference type="SUPFAM" id="SSF46689">
    <property type="entry name" value="Homeodomain-like"/>
    <property type="match status" value="2"/>
</dbReference>
<dbReference type="GO" id="GO:0003700">
    <property type="term" value="F:DNA-binding transcription factor activity"/>
    <property type="evidence" value="ECO:0007669"/>
    <property type="project" value="InterPro"/>
</dbReference>
<dbReference type="GO" id="GO:0043565">
    <property type="term" value="F:sequence-specific DNA binding"/>
    <property type="evidence" value="ECO:0007669"/>
    <property type="project" value="InterPro"/>
</dbReference>
<evidence type="ECO:0000259" key="4">
    <source>
        <dbReference type="PROSITE" id="PS01124"/>
    </source>
</evidence>
<feature type="domain" description="HTH araC/xylS-type" evidence="4">
    <location>
        <begin position="187"/>
        <end position="285"/>
    </location>
</feature>
<evidence type="ECO:0000313" key="6">
    <source>
        <dbReference type="Proteomes" id="UP000249354"/>
    </source>
</evidence>
<reference evidence="5 6" key="2">
    <citation type="submission" date="2018-06" db="EMBL/GenBank/DDBJ databases">
        <title>Metagenomic assembly of (sub)arctic Cyanobacteria and their associated microbiome from non-axenic cultures.</title>
        <authorList>
            <person name="Baurain D."/>
        </authorList>
    </citation>
    <scope>NUCLEOTIDE SEQUENCE [LARGE SCALE GENOMIC DNA]</scope>
    <source>
        <strain evidence="5">ULC129bin1</strain>
    </source>
</reference>
<evidence type="ECO:0000256" key="3">
    <source>
        <dbReference type="ARBA" id="ARBA00023163"/>
    </source>
</evidence>
<keyword evidence="2" id="KW-0238">DNA-binding</keyword>
<dbReference type="InterPro" id="IPR018062">
    <property type="entry name" value="HTH_AraC-typ_CS"/>
</dbReference>
<dbReference type="Gene3D" id="1.10.10.60">
    <property type="entry name" value="Homeodomain-like"/>
    <property type="match status" value="2"/>
</dbReference>
<proteinExistence type="predicted"/>
<dbReference type="Proteomes" id="UP000249354">
    <property type="component" value="Unassembled WGS sequence"/>
</dbReference>
<organism evidence="5 6">
    <name type="scientific">Leptolyngbya foveolarum</name>
    <dbReference type="NCBI Taxonomy" id="47253"/>
    <lineage>
        <taxon>Bacteria</taxon>
        <taxon>Bacillati</taxon>
        <taxon>Cyanobacteriota</taxon>
        <taxon>Cyanophyceae</taxon>
        <taxon>Leptolyngbyales</taxon>
        <taxon>Leptolyngbyaceae</taxon>
        <taxon>Leptolyngbya group</taxon>
        <taxon>Leptolyngbya</taxon>
    </lineage>
</organism>
<gene>
    <name evidence="5" type="ORF">DCF25_08630</name>
</gene>
<name>A0A2W4UQQ3_9CYAN</name>
<reference evidence="6" key="1">
    <citation type="submission" date="2018-04" db="EMBL/GenBank/DDBJ databases">
        <authorList>
            <person name="Cornet L."/>
        </authorList>
    </citation>
    <scope>NUCLEOTIDE SEQUENCE [LARGE SCALE GENOMIC DNA]</scope>
</reference>
<dbReference type="PROSITE" id="PS00041">
    <property type="entry name" value="HTH_ARAC_FAMILY_1"/>
    <property type="match status" value="1"/>
</dbReference>
<sequence>MLAKALFGLPCDPVLSSEQASWDTVQLALFDQPPHCIPEHVSPYHVVCVNAGVPVSLAQTIDGESYAGESVSGDVGIYPAHLWQTFEWHQRAKFLQLYLEPVVLNRIGSELYGENEVELLVKPTPFDPVISQIAIALQNTLKTQQTGSKLYADTMANALATHLVYHYSARKVGHCNESGQLSSKQLKRVTDYIDEHLAEDVSLAELSNVVSLSSFHFSRLFKRSTGCAPHQYHIRARVKRSKQLLLDKELSIAQIAQAAGFSSQSHLNYHFKRIVGLTPTAFVRQ</sequence>
<dbReference type="SMART" id="SM00342">
    <property type="entry name" value="HTH_ARAC"/>
    <property type="match status" value="1"/>
</dbReference>
<dbReference type="PROSITE" id="PS01124">
    <property type="entry name" value="HTH_ARAC_FAMILY_2"/>
    <property type="match status" value="1"/>
</dbReference>
<evidence type="ECO:0000256" key="1">
    <source>
        <dbReference type="ARBA" id="ARBA00023015"/>
    </source>
</evidence>
<dbReference type="InterPro" id="IPR018060">
    <property type="entry name" value="HTH_AraC"/>
</dbReference>
<protein>
    <submittedName>
        <fullName evidence="5">AraC family transcriptional regulator</fullName>
    </submittedName>
</protein>
<dbReference type="PANTHER" id="PTHR46796">
    <property type="entry name" value="HTH-TYPE TRANSCRIPTIONAL ACTIVATOR RHAS-RELATED"/>
    <property type="match status" value="1"/>
</dbReference>
<dbReference type="AlphaFoldDB" id="A0A2W4UQQ3"/>
<dbReference type="InterPro" id="IPR050204">
    <property type="entry name" value="AraC_XylS_family_regulators"/>
</dbReference>
<evidence type="ECO:0000313" key="5">
    <source>
        <dbReference type="EMBL" id="PZO19369.1"/>
    </source>
</evidence>
<dbReference type="EMBL" id="QBMC01000045">
    <property type="protein sequence ID" value="PZO19369.1"/>
    <property type="molecule type" value="Genomic_DNA"/>
</dbReference>
<dbReference type="Pfam" id="PF12833">
    <property type="entry name" value="HTH_18"/>
    <property type="match status" value="1"/>
</dbReference>
<evidence type="ECO:0000256" key="2">
    <source>
        <dbReference type="ARBA" id="ARBA00023125"/>
    </source>
</evidence>
<keyword evidence="3" id="KW-0804">Transcription</keyword>
<dbReference type="PANTHER" id="PTHR46796:SF6">
    <property type="entry name" value="ARAC SUBFAMILY"/>
    <property type="match status" value="1"/>
</dbReference>